<proteinExistence type="predicted"/>
<keyword evidence="1" id="KW-1133">Transmembrane helix</keyword>
<sequence length="194" mass="21486">MFKSFIFTFGLALFLSGIFLGNKLKTGEKKASALDDKRTSFAIIGEGGPPPCSWEVSQPDRVISENKSQAILVKAKNSAEKNCETIVSLRAPGFDLSPYKDEQKINLATSGKGSLSWILTPRKSGTFEIAVSDLIDTKIFGITVTDMFGLTANQAKVFSIIGSLFGPMFTIPWWLDKWRRRKNNLDLINKSKID</sequence>
<keyword evidence="1" id="KW-0472">Membrane</keyword>
<accession>A0A1F7IIA3</accession>
<name>A0A1F7IIA3_9BACT</name>
<comment type="caution">
    <text evidence="2">The sequence shown here is derived from an EMBL/GenBank/DDBJ whole genome shotgun (WGS) entry which is preliminary data.</text>
</comment>
<evidence type="ECO:0000313" key="2">
    <source>
        <dbReference type="EMBL" id="OGK43092.1"/>
    </source>
</evidence>
<keyword evidence="1" id="KW-0812">Transmembrane</keyword>
<feature type="transmembrane region" description="Helical" evidence="1">
    <location>
        <begin position="157"/>
        <end position="175"/>
    </location>
</feature>
<dbReference type="AlphaFoldDB" id="A0A1F7IIA3"/>
<evidence type="ECO:0000256" key="1">
    <source>
        <dbReference type="SAM" id="Phobius"/>
    </source>
</evidence>
<dbReference type="Proteomes" id="UP000178040">
    <property type="component" value="Unassembled WGS sequence"/>
</dbReference>
<protein>
    <submittedName>
        <fullName evidence="2">Uncharacterized protein</fullName>
    </submittedName>
</protein>
<gene>
    <name evidence="2" type="ORF">A3B40_02425</name>
</gene>
<evidence type="ECO:0000313" key="3">
    <source>
        <dbReference type="Proteomes" id="UP000178040"/>
    </source>
</evidence>
<organism evidence="2 3">
    <name type="scientific">Candidatus Roizmanbacteria bacterium RIFCSPLOWO2_01_FULL_37_16</name>
    <dbReference type="NCBI Taxonomy" id="1802058"/>
    <lineage>
        <taxon>Bacteria</taxon>
        <taxon>Candidatus Roizmaniibacteriota</taxon>
    </lineage>
</organism>
<dbReference type="EMBL" id="MGAI01000059">
    <property type="protein sequence ID" value="OGK43092.1"/>
    <property type="molecule type" value="Genomic_DNA"/>
</dbReference>
<reference evidence="2 3" key="1">
    <citation type="journal article" date="2016" name="Nat. Commun.">
        <title>Thousands of microbial genomes shed light on interconnected biogeochemical processes in an aquifer system.</title>
        <authorList>
            <person name="Anantharaman K."/>
            <person name="Brown C.T."/>
            <person name="Hug L.A."/>
            <person name="Sharon I."/>
            <person name="Castelle C.J."/>
            <person name="Probst A.J."/>
            <person name="Thomas B.C."/>
            <person name="Singh A."/>
            <person name="Wilkins M.J."/>
            <person name="Karaoz U."/>
            <person name="Brodie E.L."/>
            <person name="Williams K.H."/>
            <person name="Hubbard S.S."/>
            <person name="Banfield J.F."/>
        </authorList>
    </citation>
    <scope>NUCLEOTIDE SEQUENCE [LARGE SCALE GENOMIC DNA]</scope>
</reference>